<dbReference type="PANTHER" id="PTHR21528">
    <property type="entry name" value="DEHYDRODOLICHYL DIPHOSPHATE SYNTHASE COMPLEX SUBUNIT NUS1"/>
    <property type="match status" value="1"/>
</dbReference>
<evidence type="ECO:0000256" key="6">
    <source>
        <dbReference type="ARBA" id="ARBA00022842"/>
    </source>
</evidence>
<keyword evidence="5" id="KW-0808">Transferase</keyword>
<dbReference type="EC" id="2.5.1.87" evidence="4"/>
<evidence type="ECO:0000256" key="5">
    <source>
        <dbReference type="ARBA" id="ARBA00022679"/>
    </source>
</evidence>
<gene>
    <name evidence="9" type="ORF">WJX73_003414</name>
</gene>
<keyword evidence="8" id="KW-0812">Transmembrane</keyword>
<comment type="catalytic activity">
    <reaction evidence="7">
        <text>n isopentenyl diphosphate + (2E,6E)-farnesyl diphosphate = a di-trans,poly-cis-polyprenyl diphosphate + n diphosphate</text>
        <dbReference type="Rhea" id="RHEA:53008"/>
        <dbReference type="Rhea" id="RHEA-COMP:19494"/>
        <dbReference type="ChEBI" id="CHEBI:33019"/>
        <dbReference type="ChEBI" id="CHEBI:128769"/>
        <dbReference type="ChEBI" id="CHEBI:136960"/>
        <dbReference type="ChEBI" id="CHEBI:175763"/>
        <dbReference type="EC" id="2.5.1.87"/>
    </reaction>
</comment>
<dbReference type="PANTHER" id="PTHR21528:SF0">
    <property type="entry name" value="DEHYDRODOLICHYL DIPHOSPHATE SYNTHASE COMPLEX SUBUNIT NUS1"/>
    <property type="match status" value="1"/>
</dbReference>
<evidence type="ECO:0000256" key="3">
    <source>
        <dbReference type="ARBA" id="ARBA00005432"/>
    </source>
</evidence>
<dbReference type="InterPro" id="IPR038887">
    <property type="entry name" value="Nus1/NgBR"/>
</dbReference>
<dbReference type="GO" id="GO:0045547">
    <property type="term" value="F:ditrans,polycis-polyprenyl diphosphate synthase [(2E,6E)-farnesyl diphosphate specific] activity"/>
    <property type="evidence" value="ECO:0007669"/>
    <property type="project" value="UniProtKB-EC"/>
</dbReference>
<keyword evidence="6" id="KW-0460">Magnesium</keyword>
<comment type="cofactor">
    <cofactor evidence="1">
        <name>Mg(2+)</name>
        <dbReference type="ChEBI" id="CHEBI:18420"/>
    </cofactor>
</comment>
<evidence type="ECO:0000313" key="10">
    <source>
        <dbReference type="Proteomes" id="UP001465755"/>
    </source>
</evidence>
<keyword evidence="10" id="KW-1185">Reference proteome</keyword>
<dbReference type="GO" id="GO:1904423">
    <property type="term" value="C:dehydrodolichyl diphosphate synthase complex"/>
    <property type="evidence" value="ECO:0007669"/>
    <property type="project" value="InterPro"/>
</dbReference>
<dbReference type="GO" id="GO:0005789">
    <property type="term" value="C:endoplasmic reticulum membrane"/>
    <property type="evidence" value="ECO:0007669"/>
    <property type="project" value="TreeGrafter"/>
</dbReference>
<evidence type="ECO:0000256" key="8">
    <source>
        <dbReference type="SAM" id="Phobius"/>
    </source>
</evidence>
<organism evidence="9 10">
    <name type="scientific">Symbiochloris irregularis</name>
    <dbReference type="NCBI Taxonomy" id="706552"/>
    <lineage>
        <taxon>Eukaryota</taxon>
        <taxon>Viridiplantae</taxon>
        <taxon>Chlorophyta</taxon>
        <taxon>core chlorophytes</taxon>
        <taxon>Trebouxiophyceae</taxon>
        <taxon>Trebouxiales</taxon>
        <taxon>Trebouxiaceae</taxon>
        <taxon>Symbiochloris</taxon>
    </lineage>
</organism>
<comment type="caution">
    <text evidence="9">The sequence shown here is derived from an EMBL/GenBank/DDBJ whole genome shotgun (WGS) entry which is preliminary data.</text>
</comment>
<comment type="similarity">
    <text evidence="3">Belongs to the UPP synthase family.</text>
</comment>
<feature type="transmembrane region" description="Helical" evidence="8">
    <location>
        <begin position="12"/>
        <end position="32"/>
    </location>
</feature>
<comment type="pathway">
    <text evidence="2">Protein modification; protein glycosylation.</text>
</comment>
<dbReference type="AlphaFoldDB" id="A0AAW1NUU2"/>
<protein>
    <recommendedName>
        <fullName evidence="4">ditrans,polycis-polyprenyl diphosphate synthase [(2E,6E)-farnesyldiphosphate specific]</fullName>
        <ecNumber evidence="4">2.5.1.87</ecNumber>
    </recommendedName>
</protein>
<keyword evidence="8" id="KW-1133">Transmembrane helix</keyword>
<evidence type="ECO:0000256" key="7">
    <source>
        <dbReference type="ARBA" id="ARBA00047353"/>
    </source>
</evidence>
<name>A0AAW1NUU2_9CHLO</name>
<keyword evidence="8" id="KW-0472">Membrane</keyword>
<dbReference type="EMBL" id="JALJOQ010000128">
    <property type="protein sequence ID" value="KAK9795515.1"/>
    <property type="molecule type" value="Genomic_DNA"/>
</dbReference>
<evidence type="ECO:0000256" key="1">
    <source>
        <dbReference type="ARBA" id="ARBA00001946"/>
    </source>
</evidence>
<proteinExistence type="inferred from homology"/>
<sequence>MGPTPAELAHRLLLPILYKVVCAQLAIFTIWQGFLERLGGFFGFFLGFLLLSRADTRVGHRKRIKRGLQAHSVGVVVHELDVTRYGLDDLTYLLLWCFEAGAGNVFLYEPSGGLKQADDKLLRRLRAYSDGTQSFSISTQTEGGCRKVRRCSRCVTWPEAADIHDLKRVTSKCGVTLLSLSDSFVPLRDSYLPSKGLGEGHDDSAPGSTGFTQGLDPDFMLVIGGDSGSSCLSTAGYPPWATRFCEIYGLGPMQAVTAASIDAAFRTYSRTTQNFGV</sequence>
<evidence type="ECO:0000256" key="2">
    <source>
        <dbReference type="ARBA" id="ARBA00004922"/>
    </source>
</evidence>
<accession>A0AAW1NUU2</accession>
<evidence type="ECO:0000256" key="4">
    <source>
        <dbReference type="ARBA" id="ARBA00012596"/>
    </source>
</evidence>
<dbReference type="Proteomes" id="UP001465755">
    <property type="component" value="Unassembled WGS sequence"/>
</dbReference>
<evidence type="ECO:0000313" key="9">
    <source>
        <dbReference type="EMBL" id="KAK9795515.1"/>
    </source>
</evidence>
<reference evidence="9 10" key="1">
    <citation type="journal article" date="2024" name="Nat. Commun.">
        <title>Phylogenomics reveals the evolutionary origins of lichenization in chlorophyte algae.</title>
        <authorList>
            <person name="Puginier C."/>
            <person name="Libourel C."/>
            <person name="Otte J."/>
            <person name="Skaloud P."/>
            <person name="Haon M."/>
            <person name="Grisel S."/>
            <person name="Petersen M."/>
            <person name="Berrin J.G."/>
            <person name="Delaux P.M."/>
            <person name="Dal Grande F."/>
            <person name="Keller J."/>
        </authorList>
    </citation>
    <scope>NUCLEOTIDE SEQUENCE [LARGE SCALE GENOMIC DNA]</scope>
    <source>
        <strain evidence="9 10">SAG 2036</strain>
    </source>
</reference>